<dbReference type="AlphaFoldDB" id="A0AAW3ZK04"/>
<dbReference type="RefSeq" id="WP_192029510.1">
    <property type="nucleotide sequence ID" value="NZ_JACYTR010000017.1"/>
</dbReference>
<dbReference type="Proteomes" id="UP000613768">
    <property type="component" value="Unassembled WGS sequence"/>
</dbReference>
<evidence type="ECO:0000313" key="3">
    <source>
        <dbReference type="Proteomes" id="UP000613768"/>
    </source>
</evidence>
<dbReference type="PANTHER" id="PTHR45288:SF2">
    <property type="entry name" value="THIOREDOXIN FAMILY PROTEIN"/>
    <property type="match status" value="1"/>
</dbReference>
<evidence type="ECO:0000259" key="1">
    <source>
        <dbReference type="PROSITE" id="PS50404"/>
    </source>
</evidence>
<dbReference type="PANTHER" id="PTHR45288">
    <property type="entry name" value="THIOREDOXIN FAMILY PROTEIN"/>
    <property type="match status" value="1"/>
</dbReference>
<dbReference type="InterPro" id="IPR036249">
    <property type="entry name" value="Thioredoxin-like_sf"/>
</dbReference>
<evidence type="ECO:0000313" key="2">
    <source>
        <dbReference type="EMBL" id="MBD8526088.1"/>
    </source>
</evidence>
<dbReference type="SUPFAM" id="SSF52833">
    <property type="entry name" value="Thioredoxin-like"/>
    <property type="match status" value="1"/>
</dbReference>
<feature type="domain" description="GST N-terminal" evidence="1">
    <location>
        <begin position="151"/>
        <end position="251"/>
    </location>
</feature>
<dbReference type="Gene3D" id="3.40.30.10">
    <property type="entry name" value="Glutaredoxin"/>
    <property type="match status" value="1"/>
</dbReference>
<dbReference type="Pfam" id="PF13417">
    <property type="entry name" value="GST_N_3"/>
    <property type="match status" value="1"/>
</dbReference>
<keyword evidence="3" id="KW-1185">Reference proteome</keyword>
<accession>A0AAW3ZK04</accession>
<organism evidence="2 3">
    <name type="scientific">Pseudomarimonas arenosa</name>
    <dbReference type="NCBI Taxonomy" id="2774145"/>
    <lineage>
        <taxon>Bacteria</taxon>
        <taxon>Pseudomonadati</taxon>
        <taxon>Pseudomonadota</taxon>
        <taxon>Gammaproteobacteria</taxon>
        <taxon>Lysobacterales</taxon>
        <taxon>Lysobacteraceae</taxon>
        <taxon>Pseudomarimonas</taxon>
    </lineage>
</organism>
<proteinExistence type="predicted"/>
<comment type="caution">
    <text evidence="2">The sequence shown here is derived from an EMBL/GenBank/DDBJ whole genome shotgun (WGS) entry which is preliminary data.</text>
</comment>
<protein>
    <submittedName>
        <fullName evidence="2">Glutathione S-transferase N-terminal domain-containing protein</fullName>
    </submittedName>
</protein>
<dbReference type="PROSITE" id="PS50404">
    <property type="entry name" value="GST_NTER"/>
    <property type="match status" value="1"/>
</dbReference>
<sequence length="251" mass="28751">MPQPPMPDLIRSLLASTARGWRGTQVLRAVKAPAKQLVVFDRENDPECRLLREVLTELQLDALIQPCPEGGRRFAQKLPRGARLPYLIDRNEDARLQGVRDCLGHLLQHYAGIGWARHLLTSWPMRLSSQLASRLRGRQGALARPSRSPRKPLELYSFESSPYSRLVRERLCELELPWVLRSFGKEQLSDWGPPNLRFSLRPWAAKPGGRREAMLSDTGKAQVPYLIDPNQGVELFESTEILRHLDQYYAR</sequence>
<reference evidence="2 3" key="1">
    <citation type="submission" date="2020-09" db="EMBL/GenBank/DDBJ databases">
        <title>Pseudoxanthomonas sp. CAU 1598 isolated from sand of Yaerae Beach.</title>
        <authorList>
            <person name="Kim W."/>
        </authorList>
    </citation>
    <scope>NUCLEOTIDE SEQUENCE [LARGE SCALE GENOMIC DNA]</scope>
    <source>
        <strain evidence="2 3">CAU 1598</strain>
    </source>
</reference>
<dbReference type="EMBL" id="JACYTR010000017">
    <property type="protein sequence ID" value="MBD8526088.1"/>
    <property type="molecule type" value="Genomic_DNA"/>
</dbReference>
<name>A0AAW3ZK04_9GAMM</name>
<dbReference type="InterPro" id="IPR004045">
    <property type="entry name" value="Glutathione_S-Trfase_N"/>
</dbReference>
<gene>
    <name evidence="2" type="ORF">IFO71_10105</name>
</gene>